<keyword evidence="2" id="KW-1185">Reference proteome</keyword>
<evidence type="ECO:0000313" key="1">
    <source>
        <dbReference type="EMBL" id="MCV9386188.1"/>
    </source>
</evidence>
<organism evidence="1 2">
    <name type="scientific">Reichenbachiella ulvae</name>
    <dbReference type="NCBI Taxonomy" id="2980104"/>
    <lineage>
        <taxon>Bacteria</taxon>
        <taxon>Pseudomonadati</taxon>
        <taxon>Bacteroidota</taxon>
        <taxon>Cytophagia</taxon>
        <taxon>Cytophagales</taxon>
        <taxon>Reichenbachiellaceae</taxon>
        <taxon>Reichenbachiella</taxon>
    </lineage>
</organism>
<comment type="caution">
    <text evidence="1">The sequence shown here is derived from an EMBL/GenBank/DDBJ whole genome shotgun (WGS) entry which is preliminary data.</text>
</comment>
<gene>
    <name evidence="1" type="ORF">N7U62_05905</name>
</gene>
<name>A0ABT3CSF8_9BACT</name>
<evidence type="ECO:0008006" key="3">
    <source>
        <dbReference type="Google" id="ProtNLM"/>
    </source>
</evidence>
<dbReference type="EMBL" id="JAOYOD010000001">
    <property type="protein sequence ID" value="MCV9386188.1"/>
    <property type="molecule type" value="Genomic_DNA"/>
</dbReference>
<sequence length="218" mass="25101">MKAFLTTLVLVSVIWNSYGQTGRIEGESWSNYVERTAIESDHLEPVDSYFDYFKYEIDYKNKIRSFLLDTLNKRPLARLLVLPSFTSEYVINLENIEGTYVVTKVSVDRSIWYAENPDDIKIIISERSISKTLADKIDNLFETALDQTKYKNNGMMGTDGTTYYFTSIGNSGRRTATKWSPRKGTKINQLIGITEALTLRNLNEDQLIDEIDKLMGRF</sequence>
<dbReference type="Proteomes" id="UP001300692">
    <property type="component" value="Unassembled WGS sequence"/>
</dbReference>
<dbReference type="RefSeq" id="WP_264136973.1">
    <property type="nucleotide sequence ID" value="NZ_JAOYOD010000001.1"/>
</dbReference>
<reference evidence="1 2" key="1">
    <citation type="submission" date="2022-10" db="EMBL/GenBank/DDBJ databases">
        <title>Comparative genomics and taxonomic characterization of three novel marine species of genus Reichenbachiella exhibiting antioxidant and polysaccharide degradation activities.</title>
        <authorList>
            <person name="Muhammad N."/>
            <person name="Lee Y.-J."/>
            <person name="Ko J."/>
            <person name="Kim S.-G."/>
        </authorList>
    </citation>
    <scope>NUCLEOTIDE SEQUENCE [LARGE SCALE GENOMIC DNA]</scope>
    <source>
        <strain evidence="1 2">ABR2-5</strain>
    </source>
</reference>
<proteinExistence type="predicted"/>
<protein>
    <recommendedName>
        <fullName evidence="3">DUF4136 domain-containing protein</fullName>
    </recommendedName>
</protein>
<accession>A0ABT3CSF8</accession>
<evidence type="ECO:0000313" key="2">
    <source>
        <dbReference type="Proteomes" id="UP001300692"/>
    </source>
</evidence>